<feature type="region of interest" description="Disordered" evidence="2">
    <location>
        <begin position="1"/>
        <end position="34"/>
    </location>
</feature>
<keyword evidence="4" id="KW-1185">Reference proteome</keyword>
<evidence type="ECO:0000256" key="1">
    <source>
        <dbReference type="SAM" id="Coils"/>
    </source>
</evidence>
<organism evidence="3 4">
    <name type="scientific">Funiculus sociatus GB2-A5</name>
    <dbReference type="NCBI Taxonomy" id="2933946"/>
    <lineage>
        <taxon>Bacteria</taxon>
        <taxon>Bacillati</taxon>
        <taxon>Cyanobacteriota</taxon>
        <taxon>Cyanophyceae</taxon>
        <taxon>Coleofasciculales</taxon>
        <taxon>Coleofasciculaceae</taxon>
        <taxon>Funiculus</taxon>
    </lineage>
</organism>
<proteinExistence type="predicted"/>
<dbReference type="EMBL" id="JAMPKK010000098">
    <property type="protein sequence ID" value="MEP0867957.1"/>
    <property type="molecule type" value="Genomic_DNA"/>
</dbReference>
<dbReference type="RefSeq" id="WP_190421694.1">
    <property type="nucleotide sequence ID" value="NZ_JAMPKK010000098.1"/>
</dbReference>
<evidence type="ECO:0000313" key="4">
    <source>
        <dbReference type="Proteomes" id="UP001442494"/>
    </source>
</evidence>
<protein>
    <submittedName>
        <fullName evidence="3">Uncharacterized protein</fullName>
    </submittedName>
</protein>
<evidence type="ECO:0000313" key="3">
    <source>
        <dbReference type="EMBL" id="MEP0867957.1"/>
    </source>
</evidence>
<comment type="caution">
    <text evidence="3">The sequence shown here is derived from an EMBL/GenBank/DDBJ whole genome shotgun (WGS) entry which is preliminary data.</text>
</comment>
<reference evidence="3 4" key="1">
    <citation type="submission" date="2022-04" db="EMBL/GenBank/DDBJ databases">
        <title>Positive selection, recombination, and allopatry shape intraspecific diversity of widespread and dominant cyanobacteria.</title>
        <authorList>
            <person name="Wei J."/>
            <person name="Shu W."/>
            <person name="Hu C."/>
        </authorList>
    </citation>
    <scope>NUCLEOTIDE SEQUENCE [LARGE SCALE GENOMIC DNA]</scope>
    <source>
        <strain evidence="3 4">GB2-A5</strain>
    </source>
</reference>
<accession>A0ABV0JX25</accession>
<sequence length="135" mass="15520">MNAIEPTRPPLQSVPQRAVPRTQRQQRRHPNRGTLVETTAKLTVNIVLSSAAISALAQLLPYHMSQQAKLSDIQEEVKRTEKRVNRLSDNFRRYFDPQQAKSVMQEQSHRVDPSQRQVVLMDSSTTEEEELKMAN</sequence>
<evidence type="ECO:0000256" key="2">
    <source>
        <dbReference type="SAM" id="MobiDB-lite"/>
    </source>
</evidence>
<feature type="coiled-coil region" evidence="1">
    <location>
        <begin position="63"/>
        <end position="90"/>
    </location>
</feature>
<dbReference type="Proteomes" id="UP001442494">
    <property type="component" value="Unassembled WGS sequence"/>
</dbReference>
<name>A0ABV0JX25_9CYAN</name>
<gene>
    <name evidence="3" type="ORF">NDI37_26305</name>
</gene>
<keyword evidence="1" id="KW-0175">Coiled coil</keyword>